<dbReference type="NCBIfam" id="TIGR01906">
    <property type="entry name" value="integ_TIGR01906"/>
    <property type="match status" value="1"/>
</dbReference>
<proteinExistence type="predicted"/>
<dbReference type="STRING" id="371602.SAMN04487984_0843"/>
<dbReference type="InterPro" id="IPR010178">
    <property type="entry name" value="Lit"/>
</dbReference>
<keyword evidence="1" id="KW-0812">Transmembrane</keyword>
<dbReference type="Proteomes" id="UP000243884">
    <property type="component" value="Unassembled WGS sequence"/>
</dbReference>
<organism evidence="2 3">
    <name type="scientific">Aerococcus suis</name>
    <dbReference type="NCBI Taxonomy" id="371602"/>
    <lineage>
        <taxon>Bacteria</taxon>
        <taxon>Bacillati</taxon>
        <taxon>Bacillota</taxon>
        <taxon>Bacilli</taxon>
        <taxon>Lactobacillales</taxon>
        <taxon>Aerococcaceae</taxon>
        <taxon>Aerococcus</taxon>
    </lineage>
</organism>
<dbReference type="EMBL" id="FWXK01000003">
    <property type="protein sequence ID" value="SMC37780.1"/>
    <property type="molecule type" value="Genomic_DNA"/>
</dbReference>
<dbReference type="AlphaFoldDB" id="A0A1W1YNI3"/>
<evidence type="ECO:0000313" key="3">
    <source>
        <dbReference type="Proteomes" id="UP000243884"/>
    </source>
</evidence>
<gene>
    <name evidence="2" type="ORF">SAMN04487984_0843</name>
</gene>
<evidence type="ECO:0000256" key="1">
    <source>
        <dbReference type="SAM" id="Phobius"/>
    </source>
</evidence>
<protein>
    <submittedName>
        <fullName evidence="2">Integral membrane protein TIGR01906</fullName>
    </submittedName>
</protein>
<keyword evidence="1" id="KW-0472">Membrane</keyword>
<sequence length="215" mass="25345">MEKQSRWHFIGTISCLASLITGSILVTTWNISLFKLNLQWFNLQQKVPFSIPEILSDYKHLLRYVTFPWIKDLNFQYFPMSSSGEFHFEEVKQLFLLNNSLLIISILLAIGYMTYLSRSRQLWVLGITFKWLRWVPIMVVFLLFIDFESIFTLFHEVFFNNDAWLFYPSTDPIILVLNDTFFLACFVHGFLIVQIGIIVLQLIGKRDLKIKKAGQ</sequence>
<reference evidence="3" key="1">
    <citation type="submission" date="2017-04" db="EMBL/GenBank/DDBJ databases">
        <authorList>
            <person name="Varghese N."/>
            <person name="Submissions S."/>
        </authorList>
    </citation>
    <scope>NUCLEOTIDE SEQUENCE [LARGE SCALE GENOMIC DNA]</scope>
    <source>
        <strain evidence="3">DSM 21500</strain>
    </source>
</reference>
<feature type="transmembrane region" description="Helical" evidence="1">
    <location>
        <begin position="95"/>
        <end position="115"/>
    </location>
</feature>
<evidence type="ECO:0000313" key="2">
    <source>
        <dbReference type="EMBL" id="SMC37780.1"/>
    </source>
</evidence>
<keyword evidence="1" id="KW-1133">Transmembrane helix</keyword>
<dbReference type="RefSeq" id="WP_084098906.1">
    <property type="nucleotide sequence ID" value="NZ_FWXK01000003.1"/>
</dbReference>
<feature type="transmembrane region" description="Helical" evidence="1">
    <location>
        <begin position="181"/>
        <end position="203"/>
    </location>
</feature>
<accession>A0A1W1YNI3</accession>
<dbReference type="OrthoDB" id="9813051at2"/>
<feature type="transmembrane region" description="Helical" evidence="1">
    <location>
        <begin position="7"/>
        <end position="31"/>
    </location>
</feature>
<dbReference type="Pfam" id="PF07314">
    <property type="entry name" value="Lit"/>
    <property type="match status" value="1"/>
</dbReference>
<feature type="transmembrane region" description="Helical" evidence="1">
    <location>
        <begin position="122"/>
        <end position="145"/>
    </location>
</feature>
<keyword evidence="3" id="KW-1185">Reference proteome</keyword>
<name>A0A1W1YNI3_9LACT</name>